<dbReference type="InterPro" id="IPR012312">
    <property type="entry name" value="Hemerythrin-like"/>
</dbReference>
<dbReference type="EMBL" id="JAATVY010000028">
    <property type="protein sequence ID" value="NJC73277.1"/>
    <property type="molecule type" value="Genomic_DNA"/>
</dbReference>
<dbReference type="CDD" id="cd12108">
    <property type="entry name" value="Hr-like"/>
    <property type="match status" value="1"/>
</dbReference>
<dbReference type="PANTHER" id="PTHR35585">
    <property type="entry name" value="HHE DOMAIN PROTEIN (AFU_ORTHOLOGUE AFUA_4G00730)"/>
    <property type="match status" value="1"/>
</dbReference>
<gene>
    <name evidence="2" type="ORF">HC031_26675</name>
</gene>
<dbReference type="PANTHER" id="PTHR35585:SF1">
    <property type="entry name" value="HHE DOMAIN PROTEIN (AFU_ORTHOLOGUE AFUA_4G00730)"/>
    <property type="match status" value="1"/>
</dbReference>
<proteinExistence type="predicted"/>
<evidence type="ECO:0000313" key="3">
    <source>
        <dbReference type="Proteomes" id="UP000722989"/>
    </source>
</evidence>
<organism evidence="2 3">
    <name type="scientific">Planosporangium thailandense</name>
    <dbReference type="NCBI Taxonomy" id="765197"/>
    <lineage>
        <taxon>Bacteria</taxon>
        <taxon>Bacillati</taxon>
        <taxon>Actinomycetota</taxon>
        <taxon>Actinomycetes</taxon>
        <taxon>Micromonosporales</taxon>
        <taxon>Micromonosporaceae</taxon>
        <taxon>Planosporangium</taxon>
    </lineage>
</organism>
<evidence type="ECO:0000313" key="2">
    <source>
        <dbReference type="EMBL" id="NJC73277.1"/>
    </source>
</evidence>
<protein>
    <submittedName>
        <fullName evidence="2">Hemerythrin domain-containing protein</fullName>
    </submittedName>
</protein>
<dbReference type="Proteomes" id="UP000722989">
    <property type="component" value="Unassembled WGS sequence"/>
</dbReference>
<comment type="caution">
    <text evidence="2">The sequence shown here is derived from an EMBL/GenBank/DDBJ whole genome shotgun (WGS) entry which is preliminary data.</text>
</comment>
<dbReference type="RefSeq" id="WP_167928186.1">
    <property type="nucleotide sequence ID" value="NZ_JAATVY010000028.1"/>
</dbReference>
<sequence>MTTTREKDVVALLIDQHNQIKAMFTQLETATGDHRRELFEDLVRLLAVHETAEEEIVHPVARKKIQGGDAIIDARLREEDEEKRLLSELYDLGPDNPGFGAKFRQLKEAVLEHAGREEREEFSTLRTAVDPEQLRKMGNAVMMAEKTAPTRPHPGAPESAIGNLLAGPPLAVFDRIRDAMRDATKSKK</sequence>
<reference evidence="2 3" key="1">
    <citation type="submission" date="2020-03" db="EMBL/GenBank/DDBJ databases">
        <title>WGS of the type strain of Planosporangium spp.</title>
        <authorList>
            <person name="Thawai C."/>
        </authorList>
    </citation>
    <scope>NUCLEOTIDE SEQUENCE [LARGE SCALE GENOMIC DNA]</scope>
    <source>
        <strain evidence="2 3">TBRC 5610</strain>
    </source>
</reference>
<name>A0ABX0Y4F2_9ACTN</name>
<accession>A0ABX0Y4F2</accession>
<evidence type="ECO:0000259" key="1">
    <source>
        <dbReference type="Pfam" id="PF01814"/>
    </source>
</evidence>
<dbReference type="Pfam" id="PF01814">
    <property type="entry name" value="Hemerythrin"/>
    <property type="match status" value="1"/>
</dbReference>
<dbReference type="Gene3D" id="1.20.120.520">
    <property type="entry name" value="nmb1532 protein domain like"/>
    <property type="match status" value="1"/>
</dbReference>
<keyword evidence="3" id="KW-1185">Reference proteome</keyword>
<feature type="domain" description="Hemerythrin-like" evidence="1">
    <location>
        <begin position="9"/>
        <end position="123"/>
    </location>
</feature>